<name>A0A1Y2IWP6_TRAC3</name>
<evidence type="ECO:0000313" key="2">
    <source>
        <dbReference type="EMBL" id="OSD05565.1"/>
    </source>
</evidence>
<sequence>MASALQHSESLDSQYARRRRVSVSGKLLSLFGSKPKESAPPTRPTISRPMPLERRVPTSHSGFDALSAHPPRRKRDYREASLDSDDAPDNSDAHGEDRRATSRPRLDSDVSADGAIPTRPVRPLTHAHPLKSALKKTASESDPSRSSPAVPVGKGLLFPRVSHSAKVTLRPARQHNRAHSEPSPSLNMPSRGRVDKKDAQKTVRLNPSSSESSNTTTAGQNSRPTHKKTVTFADEEPPHTMVALRRSKTSDDVENVWMDQITPVDVIYSTPVASSPTHPAGSPHARPANPRRKSDPTARISAKSARAFKPLPAPPLVDTRRMSAIQNAAKAVIETNKEADARAQDEFRMKLARQAPPTPASRLKNDPFKLPVSWQGSVQLKQTASAVQGNGARAQDLLDEVLQAIARDREERERGRTVPKSIFTPVTQSDVLRRFSVDMVPDERHTTIWDGKETDIYAWSCKLVVRDAKPACYFYPRHSIHDFSIQFHTVDEPRSDPHTFDPHPSRTKHEWQATYNRHRVSAASKGPSGVPTLDPAHGIVVETDVRLLPGNPDGPSQWEVRFWVPVPVRLLMRVGHRTFVCRAKVTVKDWETPQTEVPAGCIAIGIERLRSERLLGGMP</sequence>
<dbReference type="AlphaFoldDB" id="A0A1Y2IWP6"/>
<gene>
    <name evidence="2" type="ORF">PYCCODRAFT_1361559</name>
</gene>
<feature type="compositionally biased region" description="Low complexity" evidence="1">
    <location>
        <begin position="208"/>
        <end position="217"/>
    </location>
</feature>
<dbReference type="EMBL" id="KZ084092">
    <property type="protein sequence ID" value="OSD05565.1"/>
    <property type="molecule type" value="Genomic_DNA"/>
</dbReference>
<dbReference type="Proteomes" id="UP000193067">
    <property type="component" value="Unassembled WGS sequence"/>
</dbReference>
<proteinExistence type="predicted"/>
<keyword evidence="3" id="KW-1185">Reference proteome</keyword>
<feature type="compositionally biased region" description="Basic and acidic residues" evidence="1">
    <location>
        <begin position="192"/>
        <end position="201"/>
    </location>
</feature>
<feature type="region of interest" description="Disordered" evidence="1">
    <location>
        <begin position="270"/>
        <end position="301"/>
    </location>
</feature>
<evidence type="ECO:0000313" key="3">
    <source>
        <dbReference type="Proteomes" id="UP000193067"/>
    </source>
</evidence>
<accession>A0A1Y2IWP6</accession>
<evidence type="ECO:0000256" key="1">
    <source>
        <dbReference type="SAM" id="MobiDB-lite"/>
    </source>
</evidence>
<protein>
    <submittedName>
        <fullName evidence="2">Uncharacterized protein</fullName>
    </submittedName>
</protein>
<dbReference type="OrthoDB" id="3059771at2759"/>
<feature type="compositionally biased region" description="Basic and acidic residues" evidence="1">
    <location>
        <begin position="91"/>
        <end position="108"/>
    </location>
</feature>
<organism evidence="2 3">
    <name type="scientific">Trametes coccinea (strain BRFM310)</name>
    <name type="common">Pycnoporus coccineus</name>
    <dbReference type="NCBI Taxonomy" id="1353009"/>
    <lineage>
        <taxon>Eukaryota</taxon>
        <taxon>Fungi</taxon>
        <taxon>Dikarya</taxon>
        <taxon>Basidiomycota</taxon>
        <taxon>Agaricomycotina</taxon>
        <taxon>Agaricomycetes</taxon>
        <taxon>Polyporales</taxon>
        <taxon>Polyporaceae</taxon>
        <taxon>Trametes</taxon>
    </lineage>
</organism>
<reference evidence="2 3" key="1">
    <citation type="journal article" date="2015" name="Biotechnol. Biofuels">
        <title>Enhanced degradation of softwood versus hardwood by the white-rot fungus Pycnoporus coccineus.</title>
        <authorList>
            <person name="Couturier M."/>
            <person name="Navarro D."/>
            <person name="Chevret D."/>
            <person name="Henrissat B."/>
            <person name="Piumi F."/>
            <person name="Ruiz-Duenas F.J."/>
            <person name="Martinez A.T."/>
            <person name="Grigoriev I.V."/>
            <person name="Riley R."/>
            <person name="Lipzen A."/>
            <person name="Berrin J.G."/>
            <person name="Master E.R."/>
            <person name="Rosso M.N."/>
        </authorList>
    </citation>
    <scope>NUCLEOTIDE SEQUENCE [LARGE SCALE GENOMIC DNA]</scope>
    <source>
        <strain evidence="2 3">BRFM310</strain>
    </source>
</reference>
<feature type="region of interest" description="Disordered" evidence="1">
    <location>
        <begin position="170"/>
        <end position="240"/>
    </location>
</feature>
<feature type="region of interest" description="Disordered" evidence="1">
    <location>
        <begin position="27"/>
        <end position="157"/>
    </location>
</feature>